<dbReference type="AlphaFoldDB" id="I9U924"/>
<evidence type="ECO:0000313" key="3">
    <source>
        <dbReference type="Proteomes" id="UP000005323"/>
    </source>
</evidence>
<name>I9U924_HELPX</name>
<dbReference type="InterPro" id="IPR036052">
    <property type="entry name" value="TrpB-like_PALP_sf"/>
</dbReference>
<feature type="region of interest" description="Disordered" evidence="1">
    <location>
        <begin position="1"/>
        <end position="56"/>
    </location>
</feature>
<comment type="caution">
    <text evidence="2">The sequence shown here is derived from an EMBL/GenBank/DDBJ whole genome shotgun (WGS) entry which is preliminary data.</text>
</comment>
<protein>
    <submittedName>
        <fullName evidence="2">Uncharacterized protein</fullName>
    </submittedName>
</protein>
<dbReference type="Proteomes" id="UP000005323">
    <property type="component" value="Unassembled WGS sequence"/>
</dbReference>
<dbReference type="Gene3D" id="3.40.50.1100">
    <property type="match status" value="1"/>
</dbReference>
<evidence type="ECO:0000256" key="1">
    <source>
        <dbReference type="SAM" id="MobiDB-lite"/>
    </source>
</evidence>
<accession>I9U924</accession>
<reference evidence="2 3" key="1">
    <citation type="journal article" date="2013" name="Pathog. Dis.">
        <title>Genome sequences of 65 Helicobacter pylori strains isolated from asymptomatic individuals and patients with gastric cancer, peptic ulcer disease, or gastritis.</title>
        <authorList>
            <person name="Blanchard T.G."/>
            <person name="Czinn S.J."/>
            <person name="Correa P."/>
            <person name="Nakazawa T."/>
            <person name="Keelan M."/>
            <person name="Morningstar L."/>
            <person name="Santana-Cruz I."/>
            <person name="Maroo A."/>
            <person name="McCracken C."/>
            <person name="Shefchek K."/>
            <person name="Daugherty S."/>
            <person name="Song Y."/>
            <person name="Fraser C.M."/>
            <person name="Fricke W.F."/>
        </authorList>
    </citation>
    <scope>NUCLEOTIDE SEQUENCE [LARGE SCALE GENOMIC DNA]</scope>
    <source>
        <strain evidence="2 3">Hp A-26</strain>
    </source>
</reference>
<organism evidence="2 3">
    <name type="scientific">Helicobacter pylori Hp A-26</name>
    <dbReference type="NCBI Taxonomy" id="992056"/>
    <lineage>
        <taxon>Bacteria</taxon>
        <taxon>Pseudomonadati</taxon>
        <taxon>Campylobacterota</taxon>
        <taxon>Epsilonproteobacteria</taxon>
        <taxon>Campylobacterales</taxon>
        <taxon>Helicobacteraceae</taxon>
        <taxon>Helicobacter</taxon>
    </lineage>
</organism>
<dbReference type="PATRIC" id="fig|992056.3.peg.898"/>
<evidence type="ECO:0000313" key="2">
    <source>
        <dbReference type="EMBL" id="EJB77019.1"/>
    </source>
</evidence>
<gene>
    <name evidence="2" type="ORF">HPHPA26_0913</name>
</gene>
<proteinExistence type="predicted"/>
<sequence>MAKRKRSNPPKKERLQKKPLKKRKFKKNKGFKKRVQKKEFKKRFQRTPKKRVKKGSFTKGSVSELLVPALRELEQAFDACLKDEKFQKDIFAFKRFCGPS</sequence>
<dbReference type="EMBL" id="AKOV01000001">
    <property type="protein sequence ID" value="EJB77019.1"/>
    <property type="molecule type" value="Genomic_DNA"/>
</dbReference>